<evidence type="ECO:0000313" key="1">
    <source>
        <dbReference type="EMBL" id="QOY38197.1"/>
    </source>
</evidence>
<reference evidence="1 2" key="1">
    <citation type="journal article" date="2017" name="Genome Announc.">
        <title>Draft Genome Sequences of Four Alkaliphilic Bacteria Belonging to the Anaerobacillus Genus.</title>
        <authorList>
            <person name="Bassil N.M."/>
            <person name="Lloyd J.R."/>
        </authorList>
    </citation>
    <scope>NUCLEOTIDE SEQUENCE [LARGE SCALE GENOMIC DNA]</scope>
    <source>
        <strain evidence="1 2">NB2006</strain>
    </source>
</reference>
<dbReference type="KEGG" id="aia:AWH56_012040"/>
<sequence>MTNNYYLLKVEADFRQQQISAEMTKVGNKKARSILNLFNRLFEKQPKSCCQTACCSA</sequence>
<reference evidence="1 2" key="2">
    <citation type="journal article" date="2019" name="Int. J. Syst. Evol. Microbiol.">
        <title>Anaerobacillus isosaccharinicus sp. nov., an alkaliphilic bacterium which degrades isosaccharinic acid.</title>
        <authorList>
            <person name="Bassil N.M."/>
            <person name="Lloyd J.R."/>
        </authorList>
    </citation>
    <scope>NUCLEOTIDE SEQUENCE [LARGE SCALE GENOMIC DNA]</scope>
    <source>
        <strain evidence="1 2">NB2006</strain>
    </source>
</reference>
<dbReference type="EMBL" id="CP063356">
    <property type="protein sequence ID" value="QOY38197.1"/>
    <property type="molecule type" value="Genomic_DNA"/>
</dbReference>
<gene>
    <name evidence="1" type="ORF">AWH56_012040</name>
</gene>
<dbReference type="AlphaFoldDB" id="A0A7S7RDM7"/>
<dbReference type="RefSeq" id="WP_159432513.1">
    <property type="nucleotide sequence ID" value="NZ_CP063356.2"/>
</dbReference>
<accession>A0A7S7RDM7</accession>
<dbReference type="Proteomes" id="UP000180175">
    <property type="component" value="Chromosome"/>
</dbReference>
<proteinExistence type="predicted"/>
<protein>
    <submittedName>
        <fullName evidence="1">Uncharacterized protein</fullName>
    </submittedName>
</protein>
<keyword evidence="2" id="KW-1185">Reference proteome</keyword>
<organism evidence="1 2">
    <name type="scientific">Anaerobacillus isosaccharinicus</name>
    <dbReference type="NCBI Taxonomy" id="1532552"/>
    <lineage>
        <taxon>Bacteria</taxon>
        <taxon>Bacillati</taxon>
        <taxon>Bacillota</taxon>
        <taxon>Bacilli</taxon>
        <taxon>Bacillales</taxon>
        <taxon>Bacillaceae</taxon>
        <taxon>Anaerobacillus</taxon>
    </lineage>
</organism>
<name>A0A7S7RDM7_9BACI</name>
<evidence type="ECO:0000313" key="2">
    <source>
        <dbReference type="Proteomes" id="UP000180175"/>
    </source>
</evidence>